<evidence type="ECO:0000313" key="3">
    <source>
        <dbReference type="Proteomes" id="UP000023152"/>
    </source>
</evidence>
<organism evidence="2 3">
    <name type="scientific">Reticulomyxa filosa</name>
    <dbReference type="NCBI Taxonomy" id="46433"/>
    <lineage>
        <taxon>Eukaryota</taxon>
        <taxon>Sar</taxon>
        <taxon>Rhizaria</taxon>
        <taxon>Retaria</taxon>
        <taxon>Foraminifera</taxon>
        <taxon>Monothalamids</taxon>
        <taxon>Reticulomyxidae</taxon>
        <taxon>Reticulomyxa</taxon>
    </lineage>
</organism>
<dbReference type="Proteomes" id="UP000023152">
    <property type="component" value="Unassembled WGS sequence"/>
</dbReference>
<gene>
    <name evidence="2" type="ORF">RFI_13321</name>
</gene>
<dbReference type="EMBL" id="ASPP01009667">
    <property type="protein sequence ID" value="ETO23845.1"/>
    <property type="molecule type" value="Genomic_DNA"/>
</dbReference>
<feature type="region of interest" description="Disordered" evidence="1">
    <location>
        <begin position="42"/>
        <end position="74"/>
    </location>
</feature>
<comment type="caution">
    <text evidence="2">The sequence shown here is derived from an EMBL/GenBank/DDBJ whole genome shotgun (WGS) entry which is preliminary data.</text>
</comment>
<evidence type="ECO:0000313" key="2">
    <source>
        <dbReference type="EMBL" id="ETO23845.1"/>
    </source>
</evidence>
<name>X6NC27_RETFI</name>
<protein>
    <submittedName>
        <fullName evidence="2">Uncharacterized protein</fullName>
    </submittedName>
</protein>
<sequence>MNISNKEKLTFINTCALEQVYIGIKSKGNCLFARKKKQQTIMQQNHLSNTPSRSNSNSNSAKASKRSCSCSPVSDVSSTSYLSVNEPRLVPAENIAHTFIASCTSPNIFSQHSTIVSTNLIVNASTNDNTKPVYKKSLLHHSQFRERSNSINAKQKKSSTCSKTSPKKQKQSPKRKQRHAEKRTHSISPAKRPKGQNPSHYFNSKKKSPHQVFGTISTHYPSVANNIFVEAIPAVKNIRNVQTDNIVSDPMRHNGNDLVNLAAPPPFNPQYSTPQRESKDNALQRLEVAAFRECQDDNTYGSVRLSLLHLPQFSPKFCVLQRSMDLLLHKELSEIAFHRFSVKNKLEVIHELDRARVELLLLKTNIPVLSQIIVHLEEQHKQLQAQDEKLIEALKKRQNMDGQISNDKLAEKCPLKSNTANDSKKGDVPCENLNDCDGGAVPSPVRRDNLERESASFTMCKVAVAVYVYTYTASTLYKINKHKQNKIKNLLLLIADINKYFDKLHSLTQNQGSENLHAVLTEIQRRDAKNREQKLLHQRQLEERLQHKSFIKETIVELENDCERWDRVISQTNNLCQELAKCKRQVWHEMENYAKNYGSRLSGRQLQYFEQLEHSMSDSGNLNNQENIAQAINTCTVNEHTYVNYKDTFFEYLIFSKKFYNFFFNIQEEEDKSLSDKSSKEKKIKKGLFAKFLAFSPITTSKSRLKSKNKKFEQKYQQGFDPTI</sequence>
<proteinExistence type="predicted"/>
<feature type="region of interest" description="Disordered" evidence="1">
    <location>
        <begin position="702"/>
        <end position="724"/>
    </location>
</feature>
<feature type="region of interest" description="Disordered" evidence="1">
    <location>
        <begin position="143"/>
        <end position="212"/>
    </location>
</feature>
<feature type="compositionally biased region" description="Low complexity" evidence="1">
    <location>
        <begin position="48"/>
        <end position="74"/>
    </location>
</feature>
<evidence type="ECO:0000256" key="1">
    <source>
        <dbReference type="SAM" id="MobiDB-lite"/>
    </source>
</evidence>
<accession>X6NC27</accession>
<keyword evidence="3" id="KW-1185">Reference proteome</keyword>
<feature type="compositionally biased region" description="Basic residues" evidence="1">
    <location>
        <begin position="165"/>
        <end position="182"/>
    </location>
</feature>
<reference evidence="2 3" key="1">
    <citation type="journal article" date="2013" name="Curr. Biol.">
        <title>The Genome of the Foraminiferan Reticulomyxa filosa.</title>
        <authorList>
            <person name="Glockner G."/>
            <person name="Hulsmann N."/>
            <person name="Schleicher M."/>
            <person name="Noegel A.A."/>
            <person name="Eichinger L."/>
            <person name="Gallinger C."/>
            <person name="Pawlowski J."/>
            <person name="Sierra R."/>
            <person name="Euteneuer U."/>
            <person name="Pillet L."/>
            <person name="Moustafa A."/>
            <person name="Platzer M."/>
            <person name="Groth M."/>
            <person name="Szafranski K."/>
            <person name="Schliwa M."/>
        </authorList>
    </citation>
    <scope>NUCLEOTIDE SEQUENCE [LARGE SCALE GENOMIC DNA]</scope>
</reference>
<dbReference type="AlphaFoldDB" id="X6NC27"/>